<evidence type="ECO:0000313" key="3">
    <source>
        <dbReference type="Proteomes" id="UP001549110"/>
    </source>
</evidence>
<organism evidence="2 3">
    <name type="scientific">Phenylobacterium koreense</name>
    <dbReference type="NCBI Taxonomy" id="266125"/>
    <lineage>
        <taxon>Bacteria</taxon>
        <taxon>Pseudomonadati</taxon>
        <taxon>Pseudomonadota</taxon>
        <taxon>Alphaproteobacteria</taxon>
        <taxon>Caulobacterales</taxon>
        <taxon>Caulobacteraceae</taxon>
        <taxon>Phenylobacterium</taxon>
    </lineage>
</organism>
<proteinExistence type="predicted"/>
<evidence type="ECO:0000256" key="1">
    <source>
        <dbReference type="SAM" id="Phobius"/>
    </source>
</evidence>
<dbReference type="InterPro" id="IPR007165">
    <property type="entry name" value="Phage_holin_4_2"/>
</dbReference>
<feature type="transmembrane region" description="Helical" evidence="1">
    <location>
        <begin position="63"/>
        <end position="83"/>
    </location>
</feature>
<evidence type="ECO:0000313" key="2">
    <source>
        <dbReference type="EMBL" id="MET3526969.1"/>
    </source>
</evidence>
<gene>
    <name evidence="2" type="ORF">ABID41_002064</name>
</gene>
<sequence length="116" mass="12177">MARFFARVIFAALGLALAAFLLRGVGYNGIFDLLLAALLLGVVNAILRPVLFILTLPLTIVTLGLFLLVLNAAMIGLVAWMLPGFWVQGLWSGVAAAIITGLASWAGGVIIGDAKR</sequence>
<dbReference type="PANTHER" id="PTHR37309:SF1">
    <property type="entry name" value="SLR0284 PROTEIN"/>
    <property type="match status" value="1"/>
</dbReference>
<reference evidence="2 3" key="1">
    <citation type="submission" date="2024-06" db="EMBL/GenBank/DDBJ databases">
        <title>Genomic Encyclopedia of Type Strains, Phase IV (KMG-IV): sequencing the most valuable type-strain genomes for metagenomic binning, comparative biology and taxonomic classification.</title>
        <authorList>
            <person name="Goeker M."/>
        </authorList>
    </citation>
    <scope>NUCLEOTIDE SEQUENCE [LARGE SCALE GENOMIC DNA]</scope>
    <source>
        <strain evidence="2 3">DSM 17809</strain>
    </source>
</reference>
<comment type="caution">
    <text evidence="2">The sequence shown here is derived from an EMBL/GenBank/DDBJ whole genome shotgun (WGS) entry which is preliminary data.</text>
</comment>
<feature type="transmembrane region" description="Helical" evidence="1">
    <location>
        <begin position="34"/>
        <end position="56"/>
    </location>
</feature>
<dbReference type="Proteomes" id="UP001549110">
    <property type="component" value="Unassembled WGS sequence"/>
</dbReference>
<dbReference type="RefSeq" id="WP_354297543.1">
    <property type="nucleotide sequence ID" value="NZ_JBEPLU010000001.1"/>
</dbReference>
<feature type="transmembrane region" description="Helical" evidence="1">
    <location>
        <begin position="89"/>
        <end position="111"/>
    </location>
</feature>
<keyword evidence="1" id="KW-0472">Membrane</keyword>
<protein>
    <submittedName>
        <fullName evidence="2">Membrane protein</fullName>
    </submittedName>
</protein>
<name>A0ABV2EIX1_9CAUL</name>
<keyword evidence="1" id="KW-1133">Transmembrane helix</keyword>
<dbReference type="Pfam" id="PF04020">
    <property type="entry name" value="Phage_holin_4_2"/>
    <property type="match status" value="1"/>
</dbReference>
<keyword evidence="3" id="KW-1185">Reference proteome</keyword>
<dbReference type="PANTHER" id="PTHR37309">
    <property type="entry name" value="SLR0284 PROTEIN"/>
    <property type="match status" value="1"/>
</dbReference>
<keyword evidence="1" id="KW-0812">Transmembrane</keyword>
<dbReference type="EMBL" id="JBEPLU010000001">
    <property type="protein sequence ID" value="MET3526969.1"/>
    <property type="molecule type" value="Genomic_DNA"/>
</dbReference>
<accession>A0ABV2EIX1</accession>